<dbReference type="EMBL" id="ABLK01000072">
    <property type="protein sequence ID" value="EDT41532.1"/>
    <property type="molecule type" value="Genomic_DNA"/>
</dbReference>
<protein>
    <submittedName>
        <fullName evidence="1">Uncharacterized protein</fullName>
    </submittedName>
</protein>
<sequence length="57" mass="5327">MTPAGTTVDAADATLPATATVPATVAAAAVAGDASVGRTPSSAAHCAVLASMERSVS</sequence>
<name>B1T4H9_9BURK</name>
<evidence type="ECO:0000313" key="1">
    <source>
        <dbReference type="EMBL" id="EDT41532.1"/>
    </source>
</evidence>
<gene>
    <name evidence="1" type="ORF">BamMEX5DRAFT_2695</name>
</gene>
<reference evidence="1 2" key="1">
    <citation type="submission" date="2008-03" db="EMBL/GenBank/DDBJ databases">
        <title>Sequencing of the draft genome and assembly of Burkholderia ambifaria MEX-5.</title>
        <authorList>
            <consortium name="US DOE Joint Genome Institute (JGI-PGF)"/>
            <person name="Copeland A."/>
            <person name="Lucas S."/>
            <person name="Lapidus A."/>
            <person name="Glavina del Rio T."/>
            <person name="Dalin E."/>
            <person name="Tice H."/>
            <person name="Bruce D."/>
            <person name="Goodwin L."/>
            <person name="Pitluck S."/>
            <person name="Larimer F."/>
            <person name="Land M.L."/>
            <person name="Hauser L."/>
            <person name="Tiedje J."/>
            <person name="Richardson P."/>
        </authorList>
    </citation>
    <scope>NUCLEOTIDE SEQUENCE [LARGE SCALE GENOMIC DNA]</scope>
    <source>
        <strain evidence="1 2">MEX-5</strain>
    </source>
</reference>
<accession>B1T4H9</accession>
<organism evidence="1 2">
    <name type="scientific">Burkholderia ambifaria MEX-5</name>
    <dbReference type="NCBI Taxonomy" id="396597"/>
    <lineage>
        <taxon>Bacteria</taxon>
        <taxon>Pseudomonadati</taxon>
        <taxon>Pseudomonadota</taxon>
        <taxon>Betaproteobacteria</taxon>
        <taxon>Burkholderiales</taxon>
        <taxon>Burkholderiaceae</taxon>
        <taxon>Burkholderia</taxon>
        <taxon>Burkholderia cepacia complex</taxon>
    </lineage>
</organism>
<dbReference type="RefSeq" id="WP_006758629.1">
    <property type="nucleotide sequence ID" value="NZ_ABLK01000072.1"/>
</dbReference>
<dbReference type="AlphaFoldDB" id="B1T4H9"/>
<proteinExistence type="predicted"/>
<comment type="caution">
    <text evidence="1">The sequence shown here is derived from an EMBL/GenBank/DDBJ whole genome shotgun (WGS) entry which is preliminary data.</text>
</comment>
<evidence type="ECO:0000313" key="2">
    <source>
        <dbReference type="Proteomes" id="UP000004814"/>
    </source>
</evidence>
<dbReference type="Proteomes" id="UP000004814">
    <property type="component" value="Unassembled WGS sequence"/>
</dbReference>
<dbReference type="PATRIC" id="fig|396597.7.peg.5391"/>